<dbReference type="AlphaFoldDB" id="A0ABC8M5V7"/>
<gene>
    <name evidence="1" type="ORF">ERUC_LOCUS44152</name>
</gene>
<organism evidence="1 2">
    <name type="scientific">Eruca vesicaria subsp. sativa</name>
    <name type="common">Garden rocket</name>
    <name type="synonym">Eruca sativa</name>
    <dbReference type="NCBI Taxonomy" id="29727"/>
    <lineage>
        <taxon>Eukaryota</taxon>
        <taxon>Viridiplantae</taxon>
        <taxon>Streptophyta</taxon>
        <taxon>Embryophyta</taxon>
        <taxon>Tracheophyta</taxon>
        <taxon>Spermatophyta</taxon>
        <taxon>Magnoliopsida</taxon>
        <taxon>eudicotyledons</taxon>
        <taxon>Gunneridae</taxon>
        <taxon>Pentapetalae</taxon>
        <taxon>rosids</taxon>
        <taxon>malvids</taxon>
        <taxon>Brassicales</taxon>
        <taxon>Brassicaceae</taxon>
        <taxon>Brassiceae</taxon>
        <taxon>Eruca</taxon>
    </lineage>
</organism>
<evidence type="ECO:0000313" key="1">
    <source>
        <dbReference type="EMBL" id="CAH8391669.1"/>
    </source>
</evidence>
<accession>A0ABC8M5V7</accession>
<comment type="caution">
    <text evidence="1">The sequence shown here is derived from an EMBL/GenBank/DDBJ whole genome shotgun (WGS) entry which is preliminary data.</text>
</comment>
<evidence type="ECO:0000313" key="2">
    <source>
        <dbReference type="Proteomes" id="UP001642260"/>
    </source>
</evidence>
<name>A0ABC8M5V7_ERUVS</name>
<protein>
    <submittedName>
        <fullName evidence="1">Uncharacterized protein</fullName>
    </submittedName>
</protein>
<keyword evidence="2" id="KW-1185">Reference proteome</keyword>
<sequence>MANDELVKPENPPLSFRQDHFTGIRHNFELFPTHDYNSAFEQLLDINLQIGVPYEENEVWNQFQEHKAMALHPNDETEEEAVLVASSVCFRCQQSLQLHLFLLLASQVSRTLVSQLVFGSKI</sequence>
<dbReference type="EMBL" id="CAKOAT010956265">
    <property type="protein sequence ID" value="CAH8391669.1"/>
    <property type="molecule type" value="Genomic_DNA"/>
</dbReference>
<dbReference type="Proteomes" id="UP001642260">
    <property type="component" value="Unassembled WGS sequence"/>
</dbReference>
<proteinExistence type="predicted"/>
<reference evidence="1 2" key="1">
    <citation type="submission" date="2022-03" db="EMBL/GenBank/DDBJ databases">
        <authorList>
            <person name="Macdonald S."/>
            <person name="Ahmed S."/>
            <person name="Newling K."/>
        </authorList>
    </citation>
    <scope>NUCLEOTIDE SEQUENCE [LARGE SCALE GENOMIC DNA]</scope>
</reference>